<dbReference type="SUPFAM" id="SSF81901">
    <property type="entry name" value="HCP-like"/>
    <property type="match status" value="1"/>
</dbReference>
<dbReference type="InterPro" id="IPR011990">
    <property type="entry name" value="TPR-like_helical_dom_sf"/>
</dbReference>
<dbReference type="Gene3D" id="1.25.40.10">
    <property type="entry name" value="Tetratricopeptide repeat domain"/>
    <property type="match status" value="1"/>
</dbReference>
<accession>A0A8I1WKI0</accession>
<dbReference type="RefSeq" id="WP_208556976.1">
    <property type="nucleotide sequence ID" value="NZ_JAGFPW010000047.1"/>
</dbReference>
<protein>
    <submittedName>
        <fullName evidence="1">AimR family lysis-lysogeny pheromone receptor</fullName>
    </submittedName>
</protein>
<organism evidence="1 2">
    <name type="scientific">Bacillus subtilis</name>
    <dbReference type="NCBI Taxonomy" id="1423"/>
    <lineage>
        <taxon>Bacteria</taxon>
        <taxon>Bacillati</taxon>
        <taxon>Bacillota</taxon>
        <taxon>Bacilli</taxon>
        <taxon>Bacillales</taxon>
        <taxon>Bacillaceae</taxon>
        <taxon>Bacillus</taxon>
    </lineage>
</organism>
<evidence type="ECO:0000313" key="1">
    <source>
        <dbReference type="EMBL" id="MBO3797139.1"/>
    </source>
</evidence>
<reference evidence="1" key="1">
    <citation type="submission" date="2021-03" db="EMBL/GenBank/DDBJ databases">
        <title>Isolation of Bacillus subtilis from fermented food sample.</title>
        <authorList>
            <person name="Lakshmanan V."/>
            <person name="Athira K."/>
            <person name="Rajagopal K."/>
        </authorList>
    </citation>
    <scope>NUCLEOTIDE SEQUENCE</scope>
    <source>
        <strain evidence="1">S1</strain>
    </source>
</reference>
<dbReference type="NCBIfam" id="NF038310">
    <property type="entry name" value="lysogeny_AimR"/>
    <property type="match status" value="1"/>
</dbReference>
<dbReference type="AlphaFoldDB" id="A0A8I1WKI0"/>
<keyword evidence="1" id="KW-0675">Receptor</keyword>
<name>A0A8I1WKI0_BACIU</name>
<sequence>MIAKEREAKKSKVDAKVRLEMSDINEQYETTEKLIRKLINSNCSIEREWAEMYQIKRKQDRGEINAHQALKAIGKLDPKTQEMRVFTYIIPLYYYLRNAEYSNLAEMSTIVDVDLIESNPVIRNSYYNRLQALLAASAFSQNKLTRARFHCSYGINCTNTDRLVAYSYLTLGNTYILNDYDQAKEYYLNGLQHSMDNPQRKLQLTRSLAFLENYWGKENKWINRQSAEQDDLYGQVFELIVKKEYDRAIQMLDELFESPLCDNQLGFHYYYLGLIYDHEDYFLKSVEHFKKSGEKYFLDCPITELHRLGTDSRLLDLLTI</sequence>
<dbReference type="EMBL" id="JAGFPW010000047">
    <property type="protein sequence ID" value="MBO3797139.1"/>
    <property type="molecule type" value="Genomic_DNA"/>
</dbReference>
<comment type="caution">
    <text evidence="1">The sequence shown here is derived from an EMBL/GenBank/DDBJ whole genome shotgun (WGS) entry which is preliminary data.</text>
</comment>
<dbReference type="Proteomes" id="UP000665181">
    <property type="component" value="Unassembled WGS sequence"/>
</dbReference>
<dbReference type="Pfam" id="PF22871">
    <property type="entry name" value="AimR"/>
    <property type="match status" value="1"/>
</dbReference>
<evidence type="ECO:0000313" key="2">
    <source>
        <dbReference type="Proteomes" id="UP000665181"/>
    </source>
</evidence>
<proteinExistence type="predicted"/>
<gene>
    <name evidence="1" type="ORF">J5227_23225</name>
</gene>
<dbReference type="InterPro" id="IPR047705">
    <property type="entry name" value="AimR-like"/>
</dbReference>